<evidence type="ECO:0000256" key="8">
    <source>
        <dbReference type="SAM" id="Phobius"/>
    </source>
</evidence>
<evidence type="ECO:0000256" key="6">
    <source>
        <dbReference type="ARBA" id="ARBA00023136"/>
    </source>
</evidence>
<dbReference type="EMBL" id="JH767293">
    <property type="protein sequence ID" value="EQC25215.1"/>
    <property type="molecule type" value="Genomic_DNA"/>
</dbReference>
<keyword evidence="10" id="KW-1185">Reference proteome</keyword>
<dbReference type="Pfam" id="PF03253">
    <property type="entry name" value="UT"/>
    <property type="match status" value="1"/>
</dbReference>
<evidence type="ECO:0000256" key="1">
    <source>
        <dbReference type="ARBA" id="ARBA00004651"/>
    </source>
</evidence>
<keyword evidence="3" id="KW-1003">Cell membrane</keyword>
<feature type="transmembrane region" description="Helical" evidence="8">
    <location>
        <begin position="262"/>
        <end position="295"/>
    </location>
</feature>
<keyword evidence="6 8" id="KW-0472">Membrane</keyword>
<evidence type="ECO:0000256" key="4">
    <source>
        <dbReference type="ARBA" id="ARBA00022692"/>
    </source>
</evidence>
<dbReference type="GeneID" id="19957640"/>
<dbReference type="InParanoid" id="T0PW10"/>
<dbReference type="RefSeq" id="XP_008621359.1">
    <property type="nucleotide sequence ID" value="XM_008623137.1"/>
</dbReference>
<dbReference type="InterPro" id="IPR004937">
    <property type="entry name" value="Urea_transporter"/>
</dbReference>
<evidence type="ECO:0000256" key="5">
    <source>
        <dbReference type="ARBA" id="ARBA00022989"/>
    </source>
</evidence>
<dbReference type="Gene3D" id="1.10.3430.10">
    <property type="entry name" value="Ammonium transporter AmtB like domains"/>
    <property type="match status" value="1"/>
</dbReference>
<dbReference type="GO" id="GO:0005886">
    <property type="term" value="C:plasma membrane"/>
    <property type="evidence" value="ECO:0007669"/>
    <property type="project" value="UniProtKB-SubCell"/>
</dbReference>
<organism evidence="9 10">
    <name type="scientific">Saprolegnia diclina (strain VS20)</name>
    <dbReference type="NCBI Taxonomy" id="1156394"/>
    <lineage>
        <taxon>Eukaryota</taxon>
        <taxon>Sar</taxon>
        <taxon>Stramenopiles</taxon>
        <taxon>Oomycota</taxon>
        <taxon>Saprolegniomycetes</taxon>
        <taxon>Saprolegniales</taxon>
        <taxon>Saprolegniaceae</taxon>
        <taxon>Saprolegnia</taxon>
    </lineage>
</organism>
<feature type="transmembrane region" description="Helical" evidence="8">
    <location>
        <begin position="116"/>
        <end position="136"/>
    </location>
</feature>
<dbReference type="OMA" id="IGQVMFQ"/>
<dbReference type="AlphaFoldDB" id="T0PW10"/>
<dbReference type="VEuPathDB" id="FungiDB:SDRG_16913"/>
<feature type="transmembrane region" description="Helical" evidence="8">
    <location>
        <begin position="356"/>
        <end position="376"/>
    </location>
</feature>
<evidence type="ECO:0008006" key="11">
    <source>
        <dbReference type="Google" id="ProtNLM"/>
    </source>
</evidence>
<gene>
    <name evidence="9" type="ORF">SDRG_16913</name>
</gene>
<dbReference type="InterPro" id="IPR029020">
    <property type="entry name" value="Ammonium/urea_transptr"/>
</dbReference>
<sequence>MASRDGPAIIPHFTPALPSIDMDPWCAMESPKVAPANKGPAATTLAPRVRRTLPLLGSVACFRTLPQLAVYTEKHQALAFLDTCLRGVGQCNFQNSPLSGLLFLVALGLSTQGLRMVAFALLGVVSATAFSCLMGLDRNLRAAGLHGYNATLVGCAVHTFFTGDAYGVASLVIVLLSILSVLLATATASALPPGLPTLTFPFQVSIWIYALSTQLYPSLQTMAFPAPRLVLNSTLSTASYDSAAIAQAVFSGIAETFLVGDWFPGVVMLLGIFLCSPMSAVAALLASTAVTLLAVAMQAPSAGLLLGLHGYNPVLNAIALSGFFLAPRHWRTLVLVTACVGATFLFNCATSSVFTILALPVLTWPFTIMTWVGLLASQSMPDLSRMPLADLTTPEDHYEALHRLPNESAA</sequence>
<dbReference type="eggNOG" id="ENOG502QWSG">
    <property type="taxonomic scope" value="Eukaryota"/>
</dbReference>
<protein>
    <recommendedName>
        <fullName evidence="11">Urea transporter</fullName>
    </recommendedName>
</protein>
<feature type="transmembrane region" description="Helical" evidence="8">
    <location>
        <begin position="330"/>
        <end position="349"/>
    </location>
</feature>
<proteinExistence type="inferred from homology"/>
<reference evidence="9 10" key="1">
    <citation type="submission" date="2012-04" db="EMBL/GenBank/DDBJ databases">
        <title>The Genome Sequence of Saprolegnia declina VS20.</title>
        <authorList>
            <consortium name="The Broad Institute Genome Sequencing Platform"/>
            <person name="Russ C."/>
            <person name="Nusbaum C."/>
            <person name="Tyler B."/>
            <person name="van West P."/>
            <person name="Dieguez-Uribeondo J."/>
            <person name="de Bruijn I."/>
            <person name="Tripathy S."/>
            <person name="Jiang R."/>
            <person name="Young S.K."/>
            <person name="Zeng Q."/>
            <person name="Gargeya S."/>
            <person name="Fitzgerald M."/>
            <person name="Haas B."/>
            <person name="Abouelleil A."/>
            <person name="Alvarado L."/>
            <person name="Arachchi H.M."/>
            <person name="Berlin A."/>
            <person name="Chapman S.B."/>
            <person name="Goldberg J."/>
            <person name="Griggs A."/>
            <person name="Gujja S."/>
            <person name="Hansen M."/>
            <person name="Howarth C."/>
            <person name="Imamovic A."/>
            <person name="Larimer J."/>
            <person name="McCowen C."/>
            <person name="Montmayeur A."/>
            <person name="Murphy C."/>
            <person name="Neiman D."/>
            <person name="Pearson M."/>
            <person name="Priest M."/>
            <person name="Roberts A."/>
            <person name="Saif S."/>
            <person name="Shea T."/>
            <person name="Sisk P."/>
            <person name="Sykes S."/>
            <person name="Wortman J."/>
            <person name="Nusbaum C."/>
            <person name="Birren B."/>
        </authorList>
    </citation>
    <scope>NUCLEOTIDE SEQUENCE [LARGE SCALE GENOMIC DNA]</scope>
    <source>
        <strain evidence="9 10">VS20</strain>
    </source>
</reference>
<comment type="subcellular location">
    <subcellularLocation>
        <location evidence="1">Cell membrane</location>
        <topology evidence="1">Multi-pass membrane protein</topology>
    </subcellularLocation>
</comment>
<feature type="transmembrane region" description="Helical" evidence="8">
    <location>
        <begin position="168"/>
        <end position="188"/>
    </location>
</feature>
<evidence type="ECO:0000256" key="3">
    <source>
        <dbReference type="ARBA" id="ARBA00022475"/>
    </source>
</evidence>
<dbReference type="GO" id="GO:0015204">
    <property type="term" value="F:urea transmembrane transporter activity"/>
    <property type="evidence" value="ECO:0007669"/>
    <property type="project" value="InterPro"/>
</dbReference>
<evidence type="ECO:0000256" key="7">
    <source>
        <dbReference type="ARBA" id="ARBA00033993"/>
    </source>
</evidence>
<keyword evidence="5 8" id="KW-1133">Transmembrane helix</keyword>
<feature type="transmembrane region" description="Helical" evidence="8">
    <location>
        <begin position="302"/>
        <end position="324"/>
    </location>
</feature>
<dbReference type="PANTHER" id="PTHR10464">
    <property type="entry name" value="UREA TRANSPORTER"/>
    <property type="match status" value="1"/>
</dbReference>
<dbReference type="OrthoDB" id="426293at2759"/>
<evidence type="ECO:0000313" key="9">
    <source>
        <dbReference type="EMBL" id="EQC25215.1"/>
    </source>
</evidence>
<comment type="similarity">
    <text evidence="2">Belongs to the urea transporter family.</text>
</comment>
<evidence type="ECO:0000256" key="2">
    <source>
        <dbReference type="ARBA" id="ARBA00005914"/>
    </source>
</evidence>
<dbReference type="Proteomes" id="UP000030762">
    <property type="component" value="Unassembled WGS sequence"/>
</dbReference>
<name>T0PW10_SAPDV</name>
<accession>T0PW10</accession>
<comment type="catalytic activity">
    <reaction evidence="7">
        <text>urea(in) = urea(out)</text>
        <dbReference type="Rhea" id="RHEA:32799"/>
        <dbReference type="ChEBI" id="CHEBI:16199"/>
    </reaction>
</comment>
<evidence type="ECO:0000313" key="10">
    <source>
        <dbReference type="Proteomes" id="UP000030762"/>
    </source>
</evidence>
<keyword evidence="4 8" id="KW-0812">Transmembrane</keyword>
<dbReference type="PANTHER" id="PTHR10464:SF4">
    <property type="entry name" value="UREA TRANSPORTER"/>
    <property type="match status" value="1"/>
</dbReference>